<dbReference type="RefSeq" id="XP_001745124.1">
    <property type="nucleotide sequence ID" value="XM_001745072.1"/>
</dbReference>
<dbReference type="GO" id="GO:0005737">
    <property type="term" value="C:cytoplasm"/>
    <property type="evidence" value="ECO:0000318"/>
    <property type="project" value="GO_Central"/>
</dbReference>
<evidence type="ECO:0000256" key="3">
    <source>
        <dbReference type="ARBA" id="ARBA00022840"/>
    </source>
</evidence>
<dbReference type="PANTHER" id="PTHR23074:SF17">
    <property type="entry name" value="FIDGETIN-LIKE PROTEIN 1"/>
    <property type="match status" value="1"/>
</dbReference>
<keyword evidence="2 4" id="KW-0547">Nucleotide-binding</keyword>
<dbReference type="KEGG" id="mbr:MONBRDRAFT_16309"/>
<dbReference type="Pfam" id="PF00004">
    <property type="entry name" value="AAA"/>
    <property type="match status" value="1"/>
</dbReference>
<dbReference type="GO" id="GO:0005524">
    <property type="term" value="F:ATP binding"/>
    <property type="evidence" value="ECO:0007669"/>
    <property type="project" value="UniProtKB-KW"/>
</dbReference>
<keyword evidence="7" id="KW-1185">Reference proteome</keyword>
<keyword evidence="3 4" id="KW-0067">ATP-binding</keyword>
<dbReference type="Pfam" id="PF09336">
    <property type="entry name" value="Vps4_C"/>
    <property type="match status" value="1"/>
</dbReference>
<dbReference type="Gene3D" id="1.10.8.60">
    <property type="match status" value="1"/>
</dbReference>
<protein>
    <recommendedName>
        <fullName evidence="5">AAA+ ATPase domain-containing protein</fullName>
    </recommendedName>
</protein>
<feature type="non-terminal residue" evidence="6">
    <location>
        <position position="1"/>
    </location>
</feature>
<evidence type="ECO:0000313" key="7">
    <source>
        <dbReference type="Proteomes" id="UP000001357"/>
    </source>
</evidence>
<dbReference type="Proteomes" id="UP000001357">
    <property type="component" value="Unassembled WGS sequence"/>
</dbReference>
<dbReference type="GO" id="GO:0016887">
    <property type="term" value="F:ATP hydrolysis activity"/>
    <property type="evidence" value="ECO:0000318"/>
    <property type="project" value="GO_Central"/>
</dbReference>
<dbReference type="GeneID" id="5890262"/>
<gene>
    <name evidence="6" type="ORF">MONBRDRAFT_16309</name>
</gene>
<comment type="similarity">
    <text evidence="1 4">Belongs to the AAA ATPase family.</text>
</comment>
<dbReference type="GO" id="GO:0008568">
    <property type="term" value="F:microtubule severing ATPase activity"/>
    <property type="evidence" value="ECO:0000318"/>
    <property type="project" value="GO_Central"/>
</dbReference>
<evidence type="ECO:0000313" key="6">
    <source>
        <dbReference type="EMBL" id="EDQ90357.1"/>
    </source>
</evidence>
<dbReference type="GO" id="GO:0051013">
    <property type="term" value="P:microtubule severing"/>
    <property type="evidence" value="ECO:0000318"/>
    <property type="project" value="GO_Central"/>
</dbReference>
<evidence type="ECO:0000259" key="5">
    <source>
        <dbReference type="SMART" id="SM00382"/>
    </source>
</evidence>
<name>A9UXA8_MONBE</name>
<dbReference type="Gene3D" id="3.40.50.300">
    <property type="entry name" value="P-loop containing nucleotide triphosphate hydrolases"/>
    <property type="match status" value="1"/>
</dbReference>
<dbReference type="InterPro" id="IPR003960">
    <property type="entry name" value="ATPase_AAA_CS"/>
</dbReference>
<dbReference type="FunFam" id="1.10.8.60:FF:000022">
    <property type="entry name" value="Fidgetin like 1"/>
    <property type="match status" value="1"/>
</dbReference>
<dbReference type="InParanoid" id="A9UXA8"/>
<dbReference type="STRING" id="81824.A9UXA8"/>
<organism evidence="6 7">
    <name type="scientific">Monosiga brevicollis</name>
    <name type="common">Choanoflagellate</name>
    <dbReference type="NCBI Taxonomy" id="81824"/>
    <lineage>
        <taxon>Eukaryota</taxon>
        <taxon>Choanoflagellata</taxon>
        <taxon>Craspedida</taxon>
        <taxon>Salpingoecidae</taxon>
        <taxon>Monosiga</taxon>
    </lineage>
</organism>
<evidence type="ECO:0000256" key="2">
    <source>
        <dbReference type="ARBA" id="ARBA00022741"/>
    </source>
</evidence>
<dbReference type="SMART" id="SM00382">
    <property type="entry name" value="AAA"/>
    <property type="match status" value="1"/>
</dbReference>
<dbReference type="EMBL" id="CH991548">
    <property type="protein sequence ID" value="EDQ90357.1"/>
    <property type="molecule type" value="Genomic_DNA"/>
</dbReference>
<evidence type="ECO:0000256" key="1">
    <source>
        <dbReference type="ARBA" id="ARBA00006914"/>
    </source>
</evidence>
<dbReference type="AlphaFoldDB" id="A9UXA8"/>
<dbReference type="PANTHER" id="PTHR23074">
    <property type="entry name" value="AAA DOMAIN-CONTAINING"/>
    <property type="match status" value="1"/>
</dbReference>
<dbReference type="GO" id="GO:0005634">
    <property type="term" value="C:nucleus"/>
    <property type="evidence" value="ECO:0000318"/>
    <property type="project" value="GO_Central"/>
</dbReference>
<dbReference type="InterPro" id="IPR015415">
    <property type="entry name" value="Spast_Vps4_C"/>
</dbReference>
<evidence type="ECO:0000256" key="4">
    <source>
        <dbReference type="RuleBase" id="RU003651"/>
    </source>
</evidence>
<dbReference type="Pfam" id="PF17862">
    <property type="entry name" value="AAA_lid_3"/>
    <property type="match status" value="1"/>
</dbReference>
<dbReference type="eggNOG" id="KOG0740">
    <property type="taxonomic scope" value="Eukaryota"/>
</dbReference>
<dbReference type="InterPro" id="IPR003959">
    <property type="entry name" value="ATPase_AAA_core"/>
</dbReference>
<feature type="domain" description="AAA+ ATPase" evidence="5">
    <location>
        <begin position="43"/>
        <end position="179"/>
    </location>
</feature>
<dbReference type="OMA" id="DAWNDAH"/>
<reference evidence="6 7" key="1">
    <citation type="journal article" date="2008" name="Nature">
        <title>The genome of the choanoflagellate Monosiga brevicollis and the origin of metazoans.</title>
        <authorList>
            <consortium name="JGI Sequencing"/>
            <person name="King N."/>
            <person name="Westbrook M.J."/>
            <person name="Young S.L."/>
            <person name="Kuo A."/>
            <person name="Abedin M."/>
            <person name="Chapman J."/>
            <person name="Fairclough S."/>
            <person name="Hellsten U."/>
            <person name="Isogai Y."/>
            <person name="Letunic I."/>
            <person name="Marr M."/>
            <person name="Pincus D."/>
            <person name="Putnam N."/>
            <person name="Rokas A."/>
            <person name="Wright K.J."/>
            <person name="Zuzow R."/>
            <person name="Dirks W."/>
            <person name="Good M."/>
            <person name="Goodstein D."/>
            <person name="Lemons D."/>
            <person name="Li W."/>
            <person name="Lyons J.B."/>
            <person name="Morris A."/>
            <person name="Nichols S."/>
            <person name="Richter D.J."/>
            <person name="Salamov A."/>
            <person name="Bork P."/>
            <person name="Lim W.A."/>
            <person name="Manning G."/>
            <person name="Miller W.T."/>
            <person name="McGinnis W."/>
            <person name="Shapiro H."/>
            <person name="Tjian R."/>
            <person name="Grigoriev I.V."/>
            <person name="Rokhsar D."/>
        </authorList>
    </citation>
    <scope>NUCLEOTIDE SEQUENCE [LARGE SCALE GENOMIC DNA]</scope>
    <source>
        <strain evidence="7">MX1 / ATCC 50154</strain>
    </source>
</reference>
<dbReference type="PROSITE" id="PS00674">
    <property type="entry name" value="AAA"/>
    <property type="match status" value="1"/>
</dbReference>
<dbReference type="InterPro" id="IPR041569">
    <property type="entry name" value="AAA_lid_3"/>
</dbReference>
<accession>A9UXA8</accession>
<dbReference type="InterPro" id="IPR003593">
    <property type="entry name" value="AAA+_ATPase"/>
</dbReference>
<sequence length="285" mass="31173">IMTKDPGVKFDDIAGLHKAKNLIKEIVIWPMMRPDIFTGLRSIPKGVLLFGPPGTGKTMIGKAIATEAQSTFFSISASALTSKWVGEGEKLVRALFAVARENLPATIFIDEIDSLLSSRTDSENEGSRRIKTEFLVQLDGATTEKSERLLVLGATNRPQELDEAARRRLSRRLYVPLPDELGREALIRISLQSERHALSDEHVQAIVQRTAGYSGADVVELCKEASFIPLRECGDKLLTIDKAEVRAISYEDLVSASASVKPSVAPTEITAYEAWNDLFGSGATT</sequence>
<proteinExistence type="inferred from homology"/>
<dbReference type="InterPro" id="IPR050304">
    <property type="entry name" value="MT-severing_AAA_ATPase"/>
</dbReference>
<dbReference type="FunFam" id="3.40.50.300:FF:000093">
    <property type="entry name" value="Fidgetin-like 1"/>
    <property type="match status" value="1"/>
</dbReference>
<dbReference type="SUPFAM" id="SSF52540">
    <property type="entry name" value="P-loop containing nucleoside triphosphate hydrolases"/>
    <property type="match status" value="1"/>
</dbReference>
<dbReference type="InterPro" id="IPR027417">
    <property type="entry name" value="P-loop_NTPase"/>
</dbReference>